<dbReference type="Pfam" id="PF13414">
    <property type="entry name" value="TPR_11"/>
    <property type="match status" value="1"/>
</dbReference>
<feature type="repeat" description="TPR" evidence="1">
    <location>
        <begin position="166"/>
        <end position="199"/>
    </location>
</feature>
<sequence>MNWDYLSSSTEKLFSALSINQTTYRDSAANNALSAGLTQYQNGNYKAAAASFRLATAYDTDNINAYNYLAKADLKLGKSTEAIKAYKISLEIDSSQGDTYVDLASIYIDNKNYTEAEKVLKKGSKSDPTNSLPIYTLGLLQLNNLNKPKEAEESFRKTIRIAPNDGNAYYGLGAALNKQGDYSGAVTQLNKALSLKRNSAATMYELGNAYASLGKTDSTKDMIKKLKALGTSEGSNLAGDLQVLINQPKIIGINQKQSTFNTSMGIVSLLALDPSFVTPSSSVRFSMTFKFDSEMDIDSVTNIANWKVGRSSGAIAGLYDNGLYRATDRSSAVMATKVTYNPTTKEATVYFPISQNSDGNGTIDTSRLTFTFKGTDANGKKIDSSADQYNGFAKKAF</sequence>
<dbReference type="PANTHER" id="PTHR12558">
    <property type="entry name" value="CELL DIVISION CYCLE 16,23,27"/>
    <property type="match status" value="1"/>
</dbReference>
<dbReference type="Gene3D" id="1.25.40.10">
    <property type="entry name" value="Tetratricopeptide repeat domain"/>
    <property type="match status" value="2"/>
</dbReference>
<evidence type="ECO:0000313" key="3">
    <source>
        <dbReference type="Proteomes" id="UP000006732"/>
    </source>
</evidence>
<dbReference type="Pfam" id="PF13181">
    <property type="entry name" value="TPR_8"/>
    <property type="match status" value="1"/>
</dbReference>
<evidence type="ECO:0000313" key="2">
    <source>
        <dbReference type="EMBL" id="ABL00922.1"/>
    </source>
</evidence>
<dbReference type="Proteomes" id="UP000006732">
    <property type="component" value="Chromosome"/>
</dbReference>
<dbReference type="KEGG" id="ppd:Ppro_3329"/>
<dbReference type="OrthoDB" id="290946at2"/>
<dbReference type="SMART" id="SM00028">
    <property type="entry name" value="TPR"/>
    <property type="match status" value="6"/>
</dbReference>
<dbReference type="eggNOG" id="COG0457">
    <property type="taxonomic scope" value="Bacteria"/>
</dbReference>
<dbReference type="Pfam" id="PF13432">
    <property type="entry name" value="TPR_16"/>
    <property type="match status" value="1"/>
</dbReference>
<proteinExistence type="predicted"/>
<dbReference type="AlphaFoldDB" id="A1AUA1"/>
<gene>
    <name evidence="2" type="ordered locus">Ppro_3329</name>
</gene>
<organism evidence="2 3">
    <name type="scientific">Pelobacter propionicus (strain DSM 2379 / NBRC 103807 / OttBd1)</name>
    <dbReference type="NCBI Taxonomy" id="338966"/>
    <lineage>
        <taxon>Bacteria</taxon>
        <taxon>Pseudomonadati</taxon>
        <taxon>Thermodesulfobacteriota</taxon>
        <taxon>Desulfuromonadia</taxon>
        <taxon>Desulfuromonadales</taxon>
        <taxon>Desulfuromonadaceae</taxon>
        <taxon>Pelobacter</taxon>
    </lineage>
</organism>
<dbReference type="EMBL" id="CP000482">
    <property type="protein sequence ID" value="ABL00922.1"/>
    <property type="molecule type" value="Genomic_DNA"/>
</dbReference>
<dbReference type="PROSITE" id="PS50005">
    <property type="entry name" value="TPR"/>
    <property type="match status" value="3"/>
</dbReference>
<keyword evidence="3" id="KW-1185">Reference proteome</keyword>
<evidence type="ECO:0000256" key="1">
    <source>
        <dbReference type="PROSITE-ProRule" id="PRU00339"/>
    </source>
</evidence>
<accession>A1AUA1</accession>
<feature type="repeat" description="TPR" evidence="1">
    <location>
        <begin position="97"/>
        <end position="130"/>
    </location>
</feature>
<feature type="repeat" description="TPR" evidence="1">
    <location>
        <begin position="63"/>
        <end position="96"/>
    </location>
</feature>
<dbReference type="InterPro" id="IPR019734">
    <property type="entry name" value="TPR_rpt"/>
</dbReference>
<dbReference type="STRING" id="338966.Ppro_3329"/>
<reference evidence="2 3" key="1">
    <citation type="submission" date="2006-10" db="EMBL/GenBank/DDBJ databases">
        <title>Complete sequence of chromosome of Pelobacter propionicus DSM 2379.</title>
        <authorList>
            <consortium name="US DOE Joint Genome Institute"/>
            <person name="Copeland A."/>
            <person name="Lucas S."/>
            <person name="Lapidus A."/>
            <person name="Barry K."/>
            <person name="Detter J.C."/>
            <person name="Glavina del Rio T."/>
            <person name="Hammon N."/>
            <person name="Israni S."/>
            <person name="Dalin E."/>
            <person name="Tice H."/>
            <person name="Pitluck S."/>
            <person name="Saunders E."/>
            <person name="Brettin T."/>
            <person name="Bruce D."/>
            <person name="Han C."/>
            <person name="Tapia R."/>
            <person name="Schmutz J."/>
            <person name="Larimer F."/>
            <person name="Land M."/>
            <person name="Hauser L."/>
            <person name="Kyrpides N."/>
            <person name="Kim E."/>
            <person name="Lovley D."/>
            <person name="Richardson P."/>
        </authorList>
    </citation>
    <scope>NUCLEOTIDE SEQUENCE [LARGE SCALE GENOMIC DNA]</scope>
    <source>
        <strain evidence="3">DSM 2379 / NBRC 103807 / OttBd1</strain>
    </source>
</reference>
<dbReference type="HOGENOM" id="CLU_681075_0_0_7"/>
<keyword evidence="1" id="KW-0802">TPR repeat</keyword>
<dbReference type="PANTHER" id="PTHR12558:SF13">
    <property type="entry name" value="CELL DIVISION CYCLE PROTEIN 27 HOMOLOG"/>
    <property type="match status" value="1"/>
</dbReference>
<dbReference type="RefSeq" id="WP_011737139.1">
    <property type="nucleotide sequence ID" value="NC_008609.1"/>
</dbReference>
<dbReference type="SUPFAM" id="SSF48452">
    <property type="entry name" value="TPR-like"/>
    <property type="match status" value="1"/>
</dbReference>
<dbReference type="InterPro" id="IPR011990">
    <property type="entry name" value="TPR-like_helical_dom_sf"/>
</dbReference>
<name>A1AUA1_PELPD</name>
<protein>
    <submittedName>
        <fullName evidence="2">TPR repeat-containing protein</fullName>
    </submittedName>
</protein>